<dbReference type="Proteomes" id="UP000179588">
    <property type="component" value="Unassembled WGS sequence"/>
</dbReference>
<name>A0A1S1HUF0_PROST</name>
<dbReference type="Pfam" id="PF10934">
    <property type="entry name" value="Sheath_initiator"/>
    <property type="match status" value="1"/>
</dbReference>
<protein>
    <recommendedName>
        <fullName evidence="3">Bacteriophage protein</fullName>
    </recommendedName>
</protein>
<dbReference type="InterPro" id="IPR020288">
    <property type="entry name" value="Sheath_initiator"/>
</dbReference>
<proteinExistence type="predicted"/>
<evidence type="ECO:0000313" key="2">
    <source>
        <dbReference type="Proteomes" id="UP000179588"/>
    </source>
</evidence>
<dbReference type="EMBL" id="LVIE01000090">
    <property type="protein sequence ID" value="OHT25006.1"/>
    <property type="molecule type" value="Genomic_DNA"/>
</dbReference>
<accession>A0A1S1HUF0</accession>
<sequence>MQYRKEDDGDYTFGSNQFLINTPETVAQAVKSRLSLWLGEWFLNDQEGTPHYQKGLGKHVAQGYALAIKSRILETEGVTKLTAFNLDLNTAARKIIITATIDTVYGEASIVSEG</sequence>
<comment type="caution">
    <text evidence="1">The sequence shown here is derived from an EMBL/GenBank/DDBJ whole genome shotgun (WGS) entry which is preliminary data.</text>
</comment>
<evidence type="ECO:0000313" key="1">
    <source>
        <dbReference type="EMBL" id="OHT25006.1"/>
    </source>
</evidence>
<keyword evidence="2" id="KW-1185">Reference proteome</keyword>
<evidence type="ECO:0008006" key="3">
    <source>
        <dbReference type="Google" id="ProtNLM"/>
    </source>
</evidence>
<dbReference type="AlphaFoldDB" id="A0A1S1HUF0"/>
<gene>
    <name evidence="1" type="ORF">A3Q29_16555</name>
</gene>
<organism evidence="1 2">
    <name type="scientific">Providencia stuartii</name>
    <dbReference type="NCBI Taxonomy" id="588"/>
    <lineage>
        <taxon>Bacteria</taxon>
        <taxon>Pseudomonadati</taxon>
        <taxon>Pseudomonadota</taxon>
        <taxon>Gammaproteobacteria</taxon>
        <taxon>Enterobacterales</taxon>
        <taxon>Morganellaceae</taxon>
        <taxon>Providencia</taxon>
    </lineage>
</organism>
<reference evidence="1 2" key="1">
    <citation type="submission" date="2016-03" db="EMBL/GenBank/DDBJ databases">
        <title>Genome sequence of Providencia stuartii strain, isolated from the salivary glands of larval Lucilia sericata.</title>
        <authorList>
            <person name="Yuan Y."/>
            <person name="Zhang Y."/>
            <person name="Fu S."/>
            <person name="Crippen T.L."/>
            <person name="Visi D."/>
            <person name="Benbow M.E."/>
            <person name="Allen M."/>
            <person name="Tomberlin J.K."/>
            <person name="Sze S.-H."/>
            <person name="Tarone A.M."/>
        </authorList>
    </citation>
    <scope>NUCLEOTIDE SEQUENCE [LARGE SCALE GENOMIC DNA]</scope>
    <source>
        <strain evidence="1 2">Crippen</strain>
    </source>
</reference>